<proteinExistence type="inferred from homology"/>
<keyword evidence="5 9" id="KW-0238">DNA-binding</keyword>
<feature type="domain" description="Homeobox" evidence="11">
    <location>
        <begin position="226"/>
        <end position="286"/>
    </location>
</feature>
<dbReference type="PROSITE" id="PS50071">
    <property type="entry name" value="HOMEOBOX_2"/>
    <property type="match status" value="1"/>
</dbReference>
<dbReference type="InterPro" id="IPR017970">
    <property type="entry name" value="Homeobox_CS"/>
</dbReference>
<keyword evidence="7" id="KW-0804">Transcription</keyword>
<name>A0A220DLK5_EPTBU</name>
<dbReference type="SUPFAM" id="SSF46689">
    <property type="entry name" value="Homeodomain-like"/>
    <property type="match status" value="1"/>
</dbReference>
<dbReference type="FunFam" id="1.10.10.60:FF:000084">
    <property type="entry name" value="Homeobox protein Hox-D13"/>
    <property type="match status" value="1"/>
</dbReference>
<evidence type="ECO:0000313" key="12">
    <source>
        <dbReference type="EMBL" id="ARW80739.1"/>
    </source>
</evidence>
<keyword evidence="8 9" id="KW-0539">Nucleus</keyword>
<protein>
    <submittedName>
        <fullName evidence="12">HOX13VI</fullName>
    </submittedName>
</protein>
<dbReference type="PROSITE" id="PS00027">
    <property type="entry name" value="HOMEOBOX_1"/>
    <property type="match status" value="1"/>
</dbReference>
<dbReference type="GO" id="GO:0000981">
    <property type="term" value="F:DNA-binding transcription factor activity, RNA polymerase II-specific"/>
    <property type="evidence" value="ECO:0007669"/>
    <property type="project" value="InterPro"/>
</dbReference>
<dbReference type="InterPro" id="IPR022067">
    <property type="entry name" value="HoxA13_N"/>
</dbReference>
<dbReference type="CDD" id="cd00086">
    <property type="entry name" value="homeodomain"/>
    <property type="match status" value="1"/>
</dbReference>
<dbReference type="InterPro" id="IPR001356">
    <property type="entry name" value="HD"/>
</dbReference>
<evidence type="ECO:0000256" key="1">
    <source>
        <dbReference type="ARBA" id="ARBA00004123"/>
    </source>
</evidence>
<evidence type="ECO:0000256" key="3">
    <source>
        <dbReference type="ARBA" id="ARBA00022473"/>
    </source>
</evidence>
<comment type="subcellular location">
    <subcellularLocation>
        <location evidence="1 9 10">Nucleus</location>
    </subcellularLocation>
</comment>
<comment type="similarity">
    <text evidence="2">Belongs to the Abd-B homeobox family.</text>
</comment>
<evidence type="ECO:0000256" key="9">
    <source>
        <dbReference type="PROSITE-ProRule" id="PRU00108"/>
    </source>
</evidence>
<evidence type="ECO:0000256" key="5">
    <source>
        <dbReference type="ARBA" id="ARBA00023125"/>
    </source>
</evidence>
<dbReference type="EMBL" id="MF182103">
    <property type="protein sequence ID" value="ARW80739.1"/>
    <property type="molecule type" value="Genomic_DNA"/>
</dbReference>
<reference evidence="12" key="1">
    <citation type="submission" date="2017-05" db="EMBL/GenBank/DDBJ databases">
        <title>Hox genes of the hagfish.</title>
        <authorList>
            <person name="Pascual-Anaya J."/>
        </authorList>
    </citation>
    <scope>NUCLEOTIDE SEQUENCE</scope>
    <source>
        <tissue evidence="12">Blood</tissue>
    </source>
</reference>
<accession>A0A220DLK5</accession>
<evidence type="ECO:0000256" key="4">
    <source>
        <dbReference type="ARBA" id="ARBA00023015"/>
    </source>
</evidence>
<dbReference type="InterPro" id="IPR051003">
    <property type="entry name" value="AP_axis_regulatory_Homeobox"/>
</dbReference>
<gene>
    <name evidence="12" type="primary">Hox13VI</name>
</gene>
<sequence length="296" mass="31850">MFVYDGSCLPDDFGKGAPRPVEGLGVANLAASPAPSRHLHSTLGGAAAPPFSSPEVAVQSTTDGLKQCPPCSGMQGPSALTALQGYGYPFGSGYYGCRVSPVQQGALKTCAGSGPGFANYALDKYMQDVSGYGAPEEYTARSKEFAFYPTHGAAYQPVPAGYLDVPVMTHGGAIAASHSDARHDPYQPWSIGGGWNGQVCCVKEQAHLWKGTLPDGAHHGDLGVFRRGRKKRVPYTKAQLKELEKEYATHKFITKDKRRNISANTGLSERQVTIWFQNRRVKEKKIVSKLKCSTHA</sequence>
<evidence type="ECO:0000256" key="10">
    <source>
        <dbReference type="RuleBase" id="RU000682"/>
    </source>
</evidence>
<keyword evidence="3" id="KW-0217">Developmental protein</keyword>
<dbReference type="GO" id="GO:0005634">
    <property type="term" value="C:nucleus"/>
    <property type="evidence" value="ECO:0007669"/>
    <property type="project" value="UniProtKB-SubCell"/>
</dbReference>
<dbReference type="PANTHER" id="PTHR45804:SF10">
    <property type="entry name" value="HOMEOBOX PROTEIN HOX-C11A-LIKE"/>
    <property type="match status" value="1"/>
</dbReference>
<dbReference type="Gene3D" id="1.10.10.60">
    <property type="entry name" value="Homeodomain-like"/>
    <property type="match status" value="1"/>
</dbReference>
<dbReference type="Pfam" id="PF00046">
    <property type="entry name" value="Homeodomain"/>
    <property type="match status" value="1"/>
</dbReference>
<evidence type="ECO:0000256" key="6">
    <source>
        <dbReference type="ARBA" id="ARBA00023155"/>
    </source>
</evidence>
<dbReference type="PANTHER" id="PTHR45804">
    <property type="entry name" value="SEGMENTATION PROTEIN FUSHI TARAZU-LIKE PROTEIN"/>
    <property type="match status" value="1"/>
</dbReference>
<dbReference type="GO" id="GO:0003677">
    <property type="term" value="F:DNA binding"/>
    <property type="evidence" value="ECO:0007669"/>
    <property type="project" value="UniProtKB-UniRule"/>
</dbReference>
<feature type="DNA-binding region" description="Homeobox" evidence="9">
    <location>
        <begin position="228"/>
        <end position="287"/>
    </location>
</feature>
<keyword evidence="4" id="KW-0805">Transcription regulation</keyword>
<dbReference type="InterPro" id="IPR009057">
    <property type="entry name" value="Homeodomain-like_sf"/>
</dbReference>
<keyword evidence="6 9" id="KW-0371">Homeobox</keyword>
<evidence type="ECO:0000256" key="8">
    <source>
        <dbReference type="ARBA" id="ARBA00023242"/>
    </source>
</evidence>
<organism evidence="12">
    <name type="scientific">Eptatretus burgeri</name>
    <name type="common">Inshore hagfish</name>
    <dbReference type="NCBI Taxonomy" id="7764"/>
    <lineage>
        <taxon>Eukaryota</taxon>
        <taxon>Metazoa</taxon>
        <taxon>Chordata</taxon>
        <taxon>Craniata</taxon>
        <taxon>Vertebrata</taxon>
        <taxon>Cyclostomata</taxon>
        <taxon>Myxini</taxon>
        <taxon>Myxiniformes</taxon>
        <taxon>Myxinidae</taxon>
        <taxon>Eptatretinae</taxon>
        <taxon>Eptatretus</taxon>
    </lineage>
</organism>
<evidence type="ECO:0000256" key="2">
    <source>
        <dbReference type="ARBA" id="ARBA00006317"/>
    </source>
</evidence>
<dbReference type="SMART" id="SM00389">
    <property type="entry name" value="HOX"/>
    <property type="match status" value="1"/>
</dbReference>
<dbReference type="AlphaFoldDB" id="A0A220DLK5"/>
<dbReference type="Pfam" id="PF12284">
    <property type="entry name" value="HoxA13_N"/>
    <property type="match status" value="1"/>
</dbReference>
<evidence type="ECO:0000259" key="11">
    <source>
        <dbReference type="PROSITE" id="PS50071"/>
    </source>
</evidence>
<evidence type="ECO:0000256" key="7">
    <source>
        <dbReference type="ARBA" id="ARBA00023163"/>
    </source>
</evidence>